<name>A0A8H4VRH1_9AGAR</name>
<feature type="chain" id="PRO_5034917163" evidence="3">
    <location>
        <begin position="21"/>
        <end position="359"/>
    </location>
</feature>
<dbReference type="AlphaFoldDB" id="A0A8H4VRH1"/>
<keyword evidence="3" id="KW-0732">Signal</keyword>
<evidence type="ECO:0000256" key="1">
    <source>
        <dbReference type="SAM" id="MobiDB-lite"/>
    </source>
</evidence>
<keyword evidence="2" id="KW-0472">Membrane</keyword>
<gene>
    <name evidence="4" type="ORF">D9613_004943</name>
</gene>
<evidence type="ECO:0000256" key="2">
    <source>
        <dbReference type="SAM" id="Phobius"/>
    </source>
</evidence>
<accession>A0A8H4VRH1</accession>
<proteinExistence type="predicted"/>
<comment type="caution">
    <text evidence="4">The sequence shown here is derived from an EMBL/GenBank/DDBJ whole genome shotgun (WGS) entry which is preliminary data.</text>
</comment>
<dbReference type="EMBL" id="JAACJL010000016">
    <property type="protein sequence ID" value="KAF4619723.1"/>
    <property type="molecule type" value="Genomic_DNA"/>
</dbReference>
<keyword evidence="2" id="KW-1133">Transmembrane helix</keyword>
<evidence type="ECO:0000256" key="3">
    <source>
        <dbReference type="SAM" id="SignalP"/>
    </source>
</evidence>
<evidence type="ECO:0000313" key="4">
    <source>
        <dbReference type="EMBL" id="KAF4619723.1"/>
    </source>
</evidence>
<feature type="compositionally biased region" description="Low complexity" evidence="1">
    <location>
        <begin position="298"/>
        <end position="327"/>
    </location>
</feature>
<feature type="transmembrane region" description="Helical" evidence="2">
    <location>
        <begin position="260"/>
        <end position="284"/>
    </location>
</feature>
<feature type="compositionally biased region" description="Basic residues" evidence="1">
    <location>
        <begin position="350"/>
        <end position="359"/>
    </location>
</feature>
<feature type="signal peptide" evidence="3">
    <location>
        <begin position="1"/>
        <end position="20"/>
    </location>
</feature>
<protein>
    <submittedName>
        <fullName evidence="4">Uncharacterized protein</fullName>
    </submittedName>
</protein>
<dbReference type="Proteomes" id="UP000521872">
    <property type="component" value="Unassembled WGS sequence"/>
</dbReference>
<keyword evidence="2" id="KW-0812">Transmembrane</keyword>
<organism evidence="4 5">
    <name type="scientific">Agrocybe pediades</name>
    <dbReference type="NCBI Taxonomy" id="84607"/>
    <lineage>
        <taxon>Eukaryota</taxon>
        <taxon>Fungi</taxon>
        <taxon>Dikarya</taxon>
        <taxon>Basidiomycota</taxon>
        <taxon>Agaricomycotina</taxon>
        <taxon>Agaricomycetes</taxon>
        <taxon>Agaricomycetidae</taxon>
        <taxon>Agaricales</taxon>
        <taxon>Agaricineae</taxon>
        <taxon>Strophariaceae</taxon>
        <taxon>Agrocybe</taxon>
    </lineage>
</organism>
<evidence type="ECO:0000313" key="5">
    <source>
        <dbReference type="Proteomes" id="UP000521872"/>
    </source>
</evidence>
<reference evidence="4 5" key="1">
    <citation type="submission" date="2019-12" db="EMBL/GenBank/DDBJ databases">
        <authorList>
            <person name="Floudas D."/>
            <person name="Bentzer J."/>
            <person name="Ahren D."/>
            <person name="Johansson T."/>
            <person name="Persson P."/>
            <person name="Tunlid A."/>
        </authorList>
    </citation>
    <scope>NUCLEOTIDE SEQUENCE [LARGE SCALE GENOMIC DNA]</scope>
    <source>
        <strain evidence="4 5">CBS 102.39</strain>
    </source>
</reference>
<keyword evidence="5" id="KW-1185">Reference proteome</keyword>
<sequence>MKLSLLPHFGLLALVGSSTAQYISEGWTPGQKVQEETATLASVYQPSETASPAQAPTATPFSLSSLLDINKLLTSEPAVSLFDKLGINITERVKAASEAKLWDDRVVLITDDNYKDLIVNEPLTEEEEKKRVWVIVISVTSARNEGVSRLLDDFFDASYDKSIEEGDLPDVRWGRIDYLNVTAITTKWNVWQAPYLVILTDRGQTLRFYRPYQMRLKDDALRAYLKAEGWKQIPPWSSSFAPGGRNEYIMVFLAIWFTKLYNVLVLIPKWLMFILSGGLASLILSLMHRPSKKAAVPGSATTSSAQPATAVSSSSSSKTSGIKSGKAVGSSSIANTDGEQDASASPAKRSSARQRKNKK</sequence>
<feature type="region of interest" description="Disordered" evidence="1">
    <location>
        <begin position="295"/>
        <end position="359"/>
    </location>
</feature>